<dbReference type="EMBL" id="FLUA01000082">
    <property type="protein sequence ID" value="SBV69668.1"/>
    <property type="molecule type" value="Genomic_DNA"/>
</dbReference>
<sequence>MILHATISAFDADDGTLSPNTLGLLHSLIQKNTVCFNLAEQALQQTFTECLL</sequence>
<reference evidence="1" key="1">
    <citation type="submission" date="2016-04" db="EMBL/GenBank/DDBJ databases">
        <authorList>
            <person name="Evans L.H."/>
            <person name="Alamgir A."/>
            <person name="Owens N."/>
            <person name="Weber N.D."/>
            <person name="Virtaneva K."/>
            <person name="Barbian K."/>
            <person name="Babar A."/>
            <person name="Rosenke K."/>
        </authorList>
    </citation>
    <scope>NUCLEOTIDE SEQUENCE</scope>
    <source>
        <strain evidence="1">86-2</strain>
    </source>
</reference>
<evidence type="ECO:0000313" key="1">
    <source>
        <dbReference type="EMBL" id="SBV69668.1"/>
    </source>
</evidence>
<name>A0A212ISA0_9ENTR</name>
<proteinExistence type="predicted"/>
<dbReference type="AlphaFoldDB" id="A0A212ISA0"/>
<organism evidence="1">
    <name type="scientific">uncultured Citrobacter sp</name>
    <dbReference type="NCBI Taxonomy" id="200446"/>
    <lineage>
        <taxon>Bacteria</taxon>
        <taxon>Pseudomonadati</taxon>
        <taxon>Pseudomonadota</taxon>
        <taxon>Gammaproteobacteria</taxon>
        <taxon>Enterobacterales</taxon>
        <taxon>Enterobacteriaceae</taxon>
        <taxon>Citrobacter</taxon>
        <taxon>environmental samples</taxon>
    </lineage>
</organism>
<gene>
    <name evidence="1" type="ORF">KL86CIT2_80035</name>
</gene>
<protein>
    <submittedName>
        <fullName evidence="1">Uncharacterized protein</fullName>
    </submittedName>
</protein>
<accession>A0A212ISA0</accession>